<evidence type="ECO:0000256" key="1">
    <source>
        <dbReference type="SAM" id="MobiDB-lite"/>
    </source>
</evidence>
<sequence>MSSDMSAGDFRGEFKWAGKEHPHFRPEMNVVAGHDLYSMTPQERRKLKVDLEKARQIPVEVPKQNPPIRRFRSDSVGSETGSITPVGSPTSFAPMSVPSSSLPSEASGRFLSRAFSLEKTRPNSAEKYFKNEFDIKWQ</sequence>
<name>A0A8W8KF41_MAGGI</name>
<dbReference type="OMA" id="HFRPEMN"/>
<evidence type="ECO:0000313" key="3">
    <source>
        <dbReference type="Proteomes" id="UP000005408"/>
    </source>
</evidence>
<dbReference type="OrthoDB" id="6098678at2759"/>
<accession>A0A8W8KF41</accession>
<dbReference type="EnsemblMetazoa" id="G23332.10">
    <property type="protein sequence ID" value="G23332.10:cds"/>
    <property type="gene ID" value="G23332"/>
</dbReference>
<dbReference type="EnsemblMetazoa" id="G23332.9">
    <property type="protein sequence ID" value="G23332.9:cds"/>
    <property type="gene ID" value="G23332"/>
</dbReference>
<dbReference type="EnsemblMetazoa" id="G23332.1">
    <property type="protein sequence ID" value="G23332.1:cds"/>
    <property type="gene ID" value="G23332"/>
</dbReference>
<keyword evidence="3" id="KW-1185">Reference proteome</keyword>
<protein>
    <submittedName>
        <fullName evidence="2">Uncharacterized protein</fullName>
    </submittedName>
</protein>
<reference evidence="2" key="1">
    <citation type="submission" date="2022-08" db="UniProtKB">
        <authorList>
            <consortium name="EnsemblMetazoa"/>
        </authorList>
    </citation>
    <scope>IDENTIFICATION</scope>
    <source>
        <strain evidence="2">05x7-T-G4-1.051#20</strain>
    </source>
</reference>
<organism evidence="2 3">
    <name type="scientific">Magallana gigas</name>
    <name type="common">Pacific oyster</name>
    <name type="synonym">Crassostrea gigas</name>
    <dbReference type="NCBI Taxonomy" id="29159"/>
    <lineage>
        <taxon>Eukaryota</taxon>
        <taxon>Metazoa</taxon>
        <taxon>Spiralia</taxon>
        <taxon>Lophotrochozoa</taxon>
        <taxon>Mollusca</taxon>
        <taxon>Bivalvia</taxon>
        <taxon>Autobranchia</taxon>
        <taxon>Pteriomorphia</taxon>
        <taxon>Ostreida</taxon>
        <taxon>Ostreoidea</taxon>
        <taxon>Ostreidae</taxon>
        <taxon>Magallana</taxon>
    </lineage>
</organism>
<feature type="region of interest" description="Disordered" evidence="1">
    <location>
        <begin position="58"/>
        <end position="105"/>
    </location>
</feature>
<evidence type="ECO:0000313" key="2">
    <source>
        <dbReference type="EnsemblMetazoa" id="G23332.1:cds"/>
    </source>
</evidence>
<proteinExistence type="predicted"/>
<feature type="compositionally biased region" description="Low complexity" evidence="1">
    <location>
        <begin position="94"/>
        <end position="105"/>
    </location>
</feature>
<dbReference type="Proteomes" id="UP000005408">
    <property type="component" value="Unassembled WGS sequence"/>
</dbReference>
<feature type="compositionally biased region" description="Polar residues" evidence="1">
    <location>
        <begin position="75"/>
        <end position="93"/>
    </location>
</feature>
<dbReference type="AlphaFoldDB" id="A0A8W8KF41"/>
<dbReference type="EnsemblMetazoa" id="G23332.11">
    <property type="protein sequence ID" value="G23332.11:cds"/>
    <property type="gene ID" value="G23332"/>
</dbReference>